<dbReference type="HOGENOM" id="CLU_2622978_0_0_1"/>
<gene>
    <name evidence="2" type="ORF">M404DRAFT_443692</name>
</gene>
<name>A0A0C3J7R9_PISTI</name>
<reference evidence="3" key="2">
    <citation type="submission" date="2015-01" db="EMBL/GenBank/DDBJ databases">
        <title>Evolutionary Origins and Diversification of the Mycorrhizal Mutualists.</title>
        <authorList>
            <consortium name="DOE Joint Genome Institute"/>
            <consortium name="Mycorrhizal Genomics Consortium"/>
            <person name="Kohler A."/>
            <person name="Kuo A."/>
            <person name="Nagy L.G."/>
            <person name="Floudas D."/>
            <person name="Copeland A."/>
            <person name="Barry K.W."/>
            <person name="Cichocki N."/>
            <person name="Veneault-Fourrey C."/>
            <person name="LaButti K."/>
            <person name="Lindquist E.A."/>
            <person name="Lipzen A."/>
            <person name="Lundell T."/>
            <person name="Morin E."/>
            <person name="Murat C."/>
            <person name="Riley R."/>
            <person name="Ohm R."/>
            <person name="Sun H."/>
            <person name="Tunlid A."/>
            <person name="Henrissat B."/>
            <person name="Grigoriev I.V."/>
            <person name="Hibbett D.S."/>
            <person name="Martin F."/>
        </authorList>
    </citation>
    <scope>NUCLEOTIDE SEQUENCE [LARGE SCALE GENOMIC DNA]</scope>
    <source>
        <strain evidence="3">Marx 270</strain>
    </source>
</reference>
<keyword evidence="1" id="KW-1133">Transmembrane helix</keyword>
<keyword evidence="3" id="KW-1185">Reference proteome</keyword>
<proteinExistence type="predicted"/>
<keyword evidence="1" id="KW-0812">Transmembrane</keyword>
<sequence length="78" mass="8501">MPLGSSSLDLVIMPNPLINGVGEQLAFSGKTSALSCAISTCWWLTSFVLLISLSLPTFWIQTPCYRLNCQCYSNSPNV</sequence>
<accession>A0A0C3J7R9</accession>
<evidence type="ECO:0000256" key="1">
    <source>
        <dbReference type="SAM" id="Phobius"/>
    </source>
</evidence>
<protein>
    <submittedName>
        <fullName evidence="2">Uncharacterized protein</fullName>
    </submittedName>
</protein>
<organism evidence="2 3">
    <name type="scientific">Pisolithus tinctorius Marx 270</name>
    <dbReference type="NCBI Taxonomy" id="870435"/>
    <lineage>
        <taxon>Eukaryota</taxon>
        <taxon>Fungi</taxon>
        <taxon>Dikarya</taxon>
        <taxon>Basidiomycota</taxon>
        <taxon>Agaricomycotina</taxon>
        <taxon>Agaricomycetes</taxon>
        <taxon>Agaricomycetidae</taxon>
        <taxon>Boletales</taxon>
        <taxon>Sclerodermatineae</taxon>
        <taxon>Pisolithaceae</taxon>
        <taxon>Pisolithus</taxon>
    </lineage>
</organism>
<dbReference type="EMBL" id="KN832140">
    <property type="protein sequence ID" value="KIN93726.1"/>
    <property type="molecule type" value="Genomic_DNA"/>
</dbReference>
<dbReference type="AlphaFoldDB" id="A0A0C3J7R9"/>
<evidence type="ECO:0000313" key="2">
    <source>
        <dbReference type="EMBL" id="KIN93726.1"/>
    </source>
</evidence>
<evidence type="ECO:0000313" key="3">
    <source>
        <dbReference type="Proteomes" id="UP000054217"/>
    </source>
</evidence>
<feature type="transmembrane region" description="Helical" evidence="1">
    <location>
        <begin position="40"/>
        <end position="60"/>
    </location>
</feature>
<dbReference type="Proteomes" id="UP000054217">
    <property type="component" value="Unassembled WGS sequence"/>
</dbReference>
<dbReference type="InParanoid" id="A0A0C3J7R9"/>
<keyword evidence="1" id="KW-0472">Membrane</keyword>
<reference evidence="2 3" key="1">
    <citation type="submission" date="2014-04" db="EMBL/GenBank/DDBJ databases">
        <authorList>
            <consortium name="DOE Joint Genome Institute"/>
            <person name="Kuo A."/>
            <person name="Kohler A."/>
            <person name="Costa M.D."/>
            <person name="Nagy L.G."/>
            <person name="Floudas D."/>
            <person name="Copeland A."/>
            <person name="Barry K.W."/>
            <person name="Cichocki N."/>
            <person name="Veneault-Fourrey C."/>
            <person name="LaButti K."/>
            <person name="Lindquist E.A."/>
            <person name="Lipzen A."/>
            <person name="Lundell T."/>
            <person name="Morin E."/>
            <person name="Murat C."/>
            <person name="Sun H."/>
            <person name="Tunlid A."/>
            <person name="Henrissat B."/>
            <person name="Grigoriev I.V."/>
            <person name="Hibbett D.S."/>
            <person name="Martin F."/>
            <person name="Nordberg H.P."/>
            <person name="Cantor M.N."/>
            <person name="Hua S.X."/>
        </authorList>
    </citation>
    <scope>NUCLEOTIDE SEQUENCE [LARGE SCALE GENOMIC DNA]</scope>
    <source>
        <strain evidence="2 3">Marx 270</strain>
    </source>
</reference>